<reference evidence="2" key="1">
    <citation type="journal article" date="2019" name="bioRxiv">
        <title>The Genome of the Zebra Mussel, Dreissena polymorpha: A Resource for Invasive Species Research.</title>
        <authorList>
            <person name="McCartney M.A."/>
            <person name="Auch B."/>
            <person name="Kono T."/>
            <person name="Mallez S."/>
            <person name="Zhang Y."/>
            <person name="Obille A."/>
            <person name="Becker A."/>
            <person name="Abrahante J.E."/>
            <person name="Garbe J."/>
            <person name="Badalamenti J.P."/>
            <person name="Herman A."/>
            <person name="Mangelson H."/>
            <person name="Liachko I."/>
            <person name="Sullivan S."/>
            <person name="Sone E.D."/>
            <person name="Koren S."/>
            <person name="Silverstein K.A.T."/>
            <person name="Beckman K.B."/>
            <person name="Gohl D.M."/>
        </authorList>
    </citation>
    <scope>NUCLEOTIDE SEQUENCE</scope>
    <source>
        <strain evidence="2">Duluth1</strain>
        <tissue evidence="2">Whole animal</tissue>
    </source>
</reference>
<evidence type="ECO:0000256" key="1">
    <source>
        <dbReference type="SAM" id="MobiDB-lite"/>
    </source>
</evidence>
<dbReference type="EMBL" id="JAIWYP010000009">
    <property type="protein sequence ID" value="KAH3775796.1"/>
    <property type="molecule type" value="Genomic_DNA"/>
</dbReference>
<protein>
    <submittedName>
        <fullName evidence="2">Uncharacterized protein</fullName>
    </submittedName>
</protein>
<feature type="compositionally biased region" description="Polar residues" evidence="1">
    <location>
        <begin position="32"/>
        <end position="47"/>
    </location>
</feature>
<feature type="region of interest" description="Disordered" evidence="1">
    <location>
        <begin position="20"/>
        <end position="58"/>
    </location>
</feature>
<dbReference type="AlphaFoldDB" id="A0A9D4EBQ3"/>
<gene>
    <name evidence="2" type="ORF">DPMN_177204</name>
</gene>
<keyword evidence="3" id="KW-1185">Reference proteome</keyword>
<organism evidence="2 3">
    <name type="scientific">Dreissena polymorpha</name>
    <name type="common">Zebra mussel</name>
    <name type="synonym">Mytilus polymorpha</name>
    <dbReference type="NCBI Taxonomy" id="45954"/>
    <lineage>
        <taxon>Eukaryota</taxon>
        <taxon>Metazoa</taxon>
        <taxon>Spiralia</taxon>
        <taxon>Lophotrochozoa</taxon>
        <taxon>Mollusca</taxon>
        <taxon>Bivalvia</taxon>
        <taxon>Autobranchia</taxon>
        <taxon>Heteroconchia</taxon>
        <taxon>Euheterodonta</taxon>
        <taxon>Imparidentia</taxon>
        <taxon>Neoheterodontei</taxon>
        <taxon>Myida</taxon>
        <taxon>Dreissenoidea</taxon>
        <taxon>Dreissenidae</taxon>
        <taxon>Dreissena</taxon>
    </lineage>
</organism>
<reference evidence="2" key="2">
    <citation type="submission" date="2020-11" db="EMBL/GenBank/DDBJ databases">
        <authorList>
            <person name="McCartney M.A."/>
            <person name="Auch B."/>
            <person name="Kono T."/>
            <person name="Mallez S."/>
            <person name="Becker A."/>
            <person name="Gohl D.M."/>
            <person name="Silverstein K.A.T."/>
            <person name="Koren S."/>
            <person name="Bechman K.B."/>
            <person name="Herman A."/>
            <person name="Abrahante J.E."/>
            <person name="Garbe J."/>
        </authorList>
    </citation>
    <scope>NUCLEOTIDE SEQUENCE</scope>
    <source>
        <strain evidence="2">Duluth1</strain>
        <tissue evidence="2">Whole animal</tissue>
    </source>
</reference>
<feature type="compositionally biased region" description="Basic and acidic residues" evidence="1">
    <location>
        <begin position="48"/>
        <end position="58"/>
    </location>
</feature>
<comment type="caution">
    <text evidence="2">The sequence shown here is derived from an EMBL/GenBank/DDBJ whole genome shotgun (WGS) entry which is preliminary data.</text>
</comment>
<evidence type="ECO:0000313" key="2">
    <source>
        <dbReference type="EMBL" id="KAH3775796.1"/>
    </source>
</evidence>
<dbReference type="Proteomes" id="UP000828390">
    <property type="component" value="Unassembled WGS sequence"/>
</dbReference>
<sequence>MLVEIKNSYYQKTRSKRVNSLSLRARRKGKQSLKTVTSSAGSTSSLLRDSEDQRHLYF</sequence>
<name>A0A9D4EBQ3_DREPO</name>
<evidence type="ECO:0000313" key="3">
    <source>
        <dbReference type="Proteomes" id="UP000828390"/>
    </source>
</evidence>
<accession>A0A9D4EBQ3</accession>
<proteinExistence type="predicted"/>